<gene>
    <name evidence="1" type="ORF">FRZ06_18580</name>
</gene>
<name>A0ACD1AFE0_9FIRM</name>
<evidence type="ECO:0000313" key="1">
    <source>
        <dbReference type="EMBL" id="QOX65213.1"/>
    </source>
</evidence>
<organism evidence="1 2">
    <name type="scientific">Anoxybacterium hadale</name>
    <dbReference type="NCBI Taxonomy" id="3408580"/>
    <lineage>
        <taxon>Bacteria</taxon>
        <taxon>Bacillati</taxon>
        <taxon>Bacillota</taxon>
        <taxon>Clostridia</taxon>
        <taxon>Peptostreptococcales</taxon>
        <taxon>Anaerovoracaceae</taxon>
        <taxon>Anoxybacterium</taxon>
    </lineage>
</organism>
<keyword evidence="2" id="KW-1185">Reference proteome</keyword>
<sequence length="301" mass="33523">MLERHFPMIPFDAKISEQQDTSENNQLIYVSNAGVLLNLNGRKILIDGLCREGFDLYRTTPDKMAEDILLGIPPYDGIDLMLFTHHHGDHFDAELVAAYVRNGGKAAILSTEKTVAAVRKQLGSARQDQCAAAVSRSSLEEKRGVSALPFEGEGQLISLDLAPGERHTLHLSGIEIDAISMVHLGKEYENVRNLAFLIKGNVKILHVGDGAYEVENYQGLKLDEEGIDLMIAPFPYVSLPSSRNLIQEWISPKKIAVMHLPQKEKDEYGWTESVKKSAKRADQSFPPIRFLEELGEDTAIE</sequence>
<dbReference type="EMBL" id="CP042469">
    <property type="protein sequence ID" value="QOX65213.1"/>
    <property type="molecule type" value="Genomic_DNA"/>
</dbReference>
<reference evidence="1" key="1">
    <citation type="submission" date="2019-08" db="EMBL/GenBank/DDBJ databases">
        <title>Genome sequence of Clostridiales bacterium MT110.</title>
        <authorList>
            <person name="Cao J."/>
        </authorList>
    </citation>
    <scope>NUCLEOTIDE SEQUENCE</scope>
    <source>
        <strain evidence="1">MT110</strain>
    </source>
</reference>
<evidence type="ECO:0000313" key="2">
    <source>
        <dbReference type="Proteomes" id="UP000594014"/>
    </source>
</evidence>
<protein>
    <submittedName>
        <fullName evidence="1">Uncharacterized protein</fullName>
    </submittedName>
</protein>
<accession>A0ACD1AFE0</accession>
<dbReference type="Proteomes" id="UP000594014">
    <property type="component" value="Chromosome"/>
</dbReference>
<proteinExistence type="predicted"/>